<keyword evidence="1" id="KW-0812">Transmembrane</keyword>
<dbReference type="VEuPathDB" id="FungiDB:FVEG_15190"/>
<dbReference type="KEGG" id="fvr:FVEG_15190"/>
<accession>W7LQU2</accession>
<dbReference type="EMBL" id="CM000582">
    <property type="protein sequence ID" value="EWG40876.1"/>
    <property type="molecule type" value="Genomic_DNA"/>
</dbReference>
<name>W7LQU2_GIBM7</name>
<evidence type="ECO:0000256" key="1">
    <source>
        <dbReference type="SAM" id="Phobius"/>
    </source>
</evidence>
<evidence type="ECO:0000313" key="3">
    <source>
        <dbReference type="Proteomes" id="UP000009096"/>
    </source>
</evidence>
<dbReference type="OrthoDB" id="10304843at2759"/>
<dbReference type="Proteomes" id="UP000009096">
    <property type="component" value="Chromosome 5"/>
</dbReference>
<gene>
    <name evidence="2" type="ORF">FVEG_15190</name>
</gene>
<protein>
    <submittedName>
        <fullName evidence="2">Uncharacterized protein</fullName>
    </submittedName>
</protein>
<feature type="transmembrane region" description="Helical" evidence="1">
    <location>
        <begin position="25"/>
        <end position="54"/>
    </location>
</feature>
<dbReference type="AlphaFoldDB" id="W7LQU2"/>
<proteinExistence type="predicted"/>
<organism evidence="2 3">
    <name type="scientific">Gibberella moniliformis (strain M3125 / FGSC 7600)</name>
    <name type="common">Maize ear and stalk rot fungus</name>
    <name type="synonym">Fusarium verticillioides</name>
    <dbReference type="NCBI Taxonomy" id="334819"/>
    <lineage>
        <taxon>Eukaryota</taxon>
        <taxon>Fungi</taxon>
        <taxon>Dikarya</taxon>
        <taxon>Ascomycota</taxon>
        <taxon>Pezizomycotina</taxon>
        <taxon>Sordariomycetes</taxon>
        <taxon>Hypocreomycetidae</taxon>
        <taxon>Hypocreales</taxon>
        <taxon>Nectriaceae</taxon>
        <taxon>Fusarium</taxon>
        <taxon>Fusarium fujikuroi species complex</taxon>
    </lineage>
</organism>
<reference evidence="2 3" key="1">
    <citation type="journal article" date="2010" name="Nature">
        <title>Comparative genomics reveals mobile pathogenicity chromosomes in Fusarium.</title>
        <authorList>
            <person name="Ma L.J."/>
            <person name="van der Does H.C."/>
            <person name="Borkovich K.A."/>
            <person name="Coleman J.J."/>
            <person name="Daboussi M.J."/>
            <person name="Di Pietro A."/>
            <person name="Dufresne M."/>
            <person name="Freitag M."/>
            <person name="Grabherr M."/>
            <person name="Henrissat B."/>
            <person name="Houterman P.M."/>
            <person name="Kang S."/>
            <person name="Shim W.B."/>
            <person name="Woloshuk C."/>
            <person name="Xie X."/>
            <person name="Xu J.R."/>
            <person name="Antoniw J."/>
            <person name="Baker S.E."/>
            <person name="Bluhm B.H."/>
            <person name="Breakspear A."/>
            <person name="Brown D.W."/>
            <person name="Butchko R.A."/>
            <person name="Chapman S."/>
            <person name="Coulson R."/>
            <person name="Coutinho P.M."/>
            <person name="Danchin E.G."/>
            <person name="Diener A."/>
            <person name="Gale L.R."/>
            <person name="Gardiner D.M."/>
            <person name="Goff S."/>
            <person name="Hammond-Kosack K.E."/>
            <person name="Hilburn K."/>
            <person name="Hua-Van A."/>
            <person name="Jonkers W."/>
            <person name="Kazan K."/>
            <person name="Kodira C.D."/>
            <person name="Koehrsen M."/>
            <person name="Kumar L."/>
            <person name="Lee Y.H."/>
            <person name="Li L."/>
            <person name="Manners J.M."/>
            <person name="Miranda-Saavedra D."/>
            <person name="Mukherjee M."/>
            <person name="Park G."/>
            <person name="Park J."/>
            <person name="Park S.Y."/>
            <person name="Proctor R.H."/>
            <person name="Regev A."/>
            <person name="Ruiz-Roldan M.C."/>
            <person name="Sain D."/>
            <person name="Sakthikumar S."/>
            <person name="Sykes S."/>
            <person name="Schwartz D.C."/>
            <person name="Turgeon B.G."/>
            <person name="Wapinski I."/>
            <person name="Yoder O."/>
            <person name="Young S."/>
            <person name="Zeng Q."/>
            <person name="Zhou S."/>
            <person name="Galagan J."/>
            <person name="Cuomo C.A."/>
            <person name="Kistler H.C."/>
            <person name="Rep M."/>
        </authorList>
    </citation>
    <scope>NUCLEOTIDE SEQUENCE [LARGE SCALE GENOMIC DNA]</scope>
    <source>
        <strain evidence="3">M3125 / FGSC 7600</strain>
    </source>
</reference>
<dbReference type="GeneID" id="30072066"/>
<dbReference type="EMBL" id="DS022244">
    <property type="protein sequence ID" value="EWG40876.1"/>
    <property type="molecule type" value="Genomic_DNA"/>
</dbReference>
<keyword evidence="1" id="KW-0472">Membrane</keyword>
<keyword evidence="3" id="KW-1185">Reference proteome</keyword>
<keyword evidence="1" id="KW-1133">Transmembrane helix</keyword>
<dbReference type="RefSeq" id="XP_018747067.1">
    <property type="nucleotide sequence ID" value="XM_018904313.1"/>
</dbReference>
<evidence type="ECO:0000313" key="2">
    <source>
        <dbReference type="EMBL" id="EWG40876.1"/>
    </source>
</evidence>
<sequence>MEEPALQAYLFRPDSPISFASAENLIDIVICLCQVLISMLFSSFSSALLVSLMLQTQSMSSISLFNAKALIGTLFRFATQGLVCQDAQVPSLPCPVVVRVVSRLGAEMIAFR</sequence>